<organism evidence="1">
    <name type="scientific">Salmonella enterica subsp. enterica serovar Bareilly</name>
    <dbReference type="NCBI Taxonomy" id="58096"/>
    <lineage>
        <taxon>Bacteria</taxon>
        <taxon>Pseudomonadati</taxon>
        <taxon>Pseudomonadota</taxon>
        <taxon>Gammaproteobacteria</taxon>
        <taxon>Enterobacterales</taxon>
        <taxon>Enterobacteriaceae</taxon>
        <taxon>Salmonella</taxon>
    </lineage>
</organism>
<gene>
    <name evidence="1" type="ORF">CD529_08785</name>
</gene>
<dbReference type="EMBL" id="AAMKXG010000005">
    <property type="protein sequence ID" value="EDI4193352.1"/>
    <property type="molecule type" value="Genomic_DNA"/>
</dbReference>
<sequence length="387" mass="45423">MKNEIYIFRSINNLIGEHNELESQTIFFASPETLNDPMEGFRDIFWQGDSIAWRNLLRHYLLCLESVCTMLLIAREDYPILPEHIPVFLGVNDFPTPKYRELFSNVSANFFKSNKILTLIETLSKRTTPIRRDELSFYLNIIHPYALETINSTYQGNGLIPMNGHHIYNLDQLVENEVIENIQKCLDRGDYNEDMLRALFKSFSFTNEQMSLIYEYNKDTNIKDNNKRFILSDFVDTYIVQLEKLVYPPWYTACFMSECTNSSVWGNYGDNHTGVCLIFNTELIEKNPTINLKGITGYSVGKNDPKPKPSYGFVQHLFYQIQYINGHGEIDFFRMLGRIPLTTLNSTWHTFDKNISVCSNKMTKSIDEWRKNYWDIFYRDITVKSKD</sequence>
<reference evidence="1" key="1">
    <citation type="submission" date="2018-07" db="EMBL/GenBank/DDBJ databases">
        <authorList>
            <consortium name="PulseNet: The National Subtyping Network for Foodborne Disease Surveillance"/>
            <person name="Tarr C.L."/>
            <person name="Trees E."/>
            <person name="Katz L.S."/>
            <person name="Carleton-Romer H.A."/>
            <person name="Stroika S."/>
            <person name="Kucerova Z."/>
            <person name="Roache K.F."/>
            <person name="Sabol A.L."/>
            <person name="Besser J."/>
            <person name="Gerner-Smidt P."/>
        </authorList>
    </citation>
    <scope>NUCLEOTIDE SEQUENCE</scope>
    <source>
        <strain evidence="1">PNUSAS014150</strain>
    </source>
</reference>
<evidence type="ECO:0000313" key="1">
    <source>
        <dbReference type="EMBL" id="EDI4193352.1"/>
    </source>
</evidence>
<comment type="caution">
    <text evidence="1">The sequence shown here is derived from an EMBL/GenBank/DDBJ whole genome shotgun (WGS) entry which is preliminary data.</text>
</comment>
<proteinExistence type="predicted"/>
<name>A0A637XSF6_SALET</name>
<accession>A0A637XSF6</accession>
<dbReference type="AlphaFoldDB" id="A0A637XSF6"/>
<protein>
    <submittedName>
        <fullName evidence="1">DUF2971 domain-containing protein</fullName>
    </submittedName>
</protein>